<evidence type="ECO:0000256" key="1">
    <source>
        <dbReference type="ARBA" id="ARBA00004651"/>
    </source>
</evidence>
<evidence type="ECO:0000256" key="7">
    <source>
        <dbReference type="ARBA" id="ARBA00023136"/>
    </source>
</evidence>
<keyword evidence="6 10" id="KW-0297">G-protein coupled receptor</keyword>
<keyword evidence="4 10" id="KW-0812">Transmembrane</keyword>
<protein>
    <recommendedName>
        <fullName evidence="12">G-protein coupled receptors family 1 profile domain-containing protein</fullName>
    </recommendedName>
</protein>
<dbReference type="CDD" id="cd14993">
    <property type="entry name" value="7tmA_CCKR-like"/>
    <property type="match status" value="1"/>
</dbReference>
<keyword evidence="3" id="KW-1003">Cell membrane</keyword>
<dbReference type="InterPro" id="IPR000611">
    <property type="entry name" value="NPY_rcpt"/>
</dbReference>
<dbReference type="EMBL" id="BTRK01000005">
    <property type="protein sequence ID" value="GMR56051.1"/>
    <property type="molecule type" value="Genomic_DNA"/>
</dbReference>
<dbReference type="InterPro" id="IPR017452">
    <property type="entry name" value="GPCR_Rhodpsn_7TM"/>
</dbReference>
<evidence type="ECO:0000256" key="8">
    <source>
        <dbReference type="ARBA" id="ARBA00023170"/>
    </source>
</evidence>
<dbReference type="Proteomes" id="UP001328107">
    <property type="component" value="Unassembled WGS sequence"/>
</dbReference>
<feature type="transmembrane region" description="Helical" evidence="11">
    <location>
        <begin position="88"/>
        <end position="109"/>
    </location>
</feature>
<dbReference type="Gene3D" id="1.20.1070.10">
    <property type="entry name" value="Rhodopsin 7-helix transmembrane proteins"/>
    <property type="match status" value="1"/>
</dbReference>
<evidence type="ECO:0000313" key="13">
    <source>
        <dbReference type="EMBL" id="GMR56051.1"/>
    </source>
</evidence>
<evidence type="ECO:0000256" key="11">
    <source>
        <dbReference type="SAM" id="Phobius"/>
    </source>
</evidence>
<accession>A0AAN5D461</accession>
<dbReference type="Pfam" id="PF00001">
    <property type="entry name" value="7tm_1"/>
    <property type="match status" value="1"/>
</dbReference>
<keyword evidence="8 10" id="KW-0675">Receptor</keyword>
<feature type="transmembrane region" description="Helical" evidence="11">
    <location>
        <begin position="210"/>
        <end position="233"/>
    </location>
</feature>
<feature type="transmembrane region" description="Helical" evidence="11">
    <location>
        <begin position="335"/>
        <end position="357"/>
    </location>
</feature>
<dbReference type="PROSITE" id="PS50262">
    <property type="entry name" value="G_PROTEIN_RECEP_F1_2"/>
    <property type="match status" value="1"/>
</dbReference>
<feature type="transmembrane region" description="Helical" evidence="11">
    <location>
        <begin position="168"/>
        <end position="190"/>
    </location>
</feature>
<keyword evidence="7 11" id="KW-0472">Membrane</keyword>
<evidence type="ECO:0000256" key="6">
    <source>
        <dbReference type="ARBA" id="ARBA00023040"/>
    </source>
</evidence>
<comment type="caution">
    <text evidence="13">The sequence shown here is derived from an EMBL/GenBank/DDBJ whole genome shotgun (WGS) entry which is preliminary data.</text>
</comment>
<dbReference type="GO" id="GO:0004983">
    <property type="term" value="F:neuropeptide Y receptor activity"/>
    <property type="evidence" value="ECO:0007669"/>
    <property type="project" value="InterPro"/>
</dbReference>
<organism evidence="13 14">
    <name type="scientific">Pristionchus mayeri</name>
    <dbReference type="NCBI Taxonomy" id="1317129"/>
    <lineage>
        <taxon>Eukaryota</taxon>
        <taxon>Metazoa</taxon>
        <taxon>Ecdysozoa</taxon>
        <taxon>Nematoda</taxon>
        <taxon>Chromadorea</taxon>
        <taxon>Rhabditida</taxon>
        <taxon>Rhabditina</taxon>
        <taxon>Diplogasteromorpha</taxon>
        <taxon>Diplogasteroidea</taxon>
        <taxon>Neodiplogasteridae</taxon>
        <taxon>Pristionchus</taxon>
    </lineage>
</organism>
<feature type="transmembrane region" description="Helical" evidence="11">
    <location>
        <begin position="54"/>
        <end position="76"/>
    </location>
</feature>
<feature type="non-terminal residue" evidence="13">
    <location>
        <position position="1"/>
    </location>
</feature>
<evidence type="ECO:0000256" key="3">
    <source>
        <dbReference type="ARBA" id="ARBA00022475"/>
    </source>
</evidence>
<evidence type="ECO:0000256" key="10">
    <source>
        <dbReference type="RuleBase" id="RU000688"/>
    </source>
</evidence>
<evidence type="ECO:0000256" key="9">
    <source>
        <dbReference type="ARBA" id="ARBA00023224"/>
    </source>
</evidence>
<name>A0AAN5D461_9BILA</name>
<evidence type="ECO:0000259" key="12">
    <source>
        <dbReference type="PROSITE" id="PS50262"/>
    </source>
</evidence>
<gene>
    <name evidence="13" type="ORF">PMAYCL1PPCAC_26246</name>
</gene>
<feature type="domain" description="G-protein coupled receptors family 1 profile" evidence="12">
    <location>
        <begin position="66"/>
        <end position="394"/>
    </location>
</feature>
<keyword evidence="5 11" id="KW-1133">Transmembrane helix</keyword>
<dbReference type="PANTHER" id="PTHR24238">
    <property type="entry name" value="G-PROTEIN COUPLED RECEPTOR"/>
    <property type="match status" value="1"/>
</dbReference>
<dbReference type="AlphaFoldDB" id="A0AAN5D461"/>
<feature type="transmembrane region" description="Helical" evidence="11">
    <location>
        <begin position="129"/>
        <end position="147"/>
    </location>
</feature>
<proteinExistence type="inferred from homology"/>
<dbReference type="InterPro" id="IPR000276">
    <property type="entry name" value="GPCR_Rhodpsn"/>
</dbReference>
<keyword evidence="9 10" id="KW-0807">Transducer</keyword>
<dbReference type="PRINTS" id="PR01012">
    <property type="entry name" value="NRPEPTIDEYR"/>
</dbReference>
<dbReference type="PRINTS" id="PR00237">
    <property type="entry name" value="GPCRRHODOPSN"/>
</dbReference>
<comment type="subcellular location">
    <subcellularLocation>
        <location evidence="1">Cell membrane</location>
        <topology evidence="1">Multi-pass membrane protein</topology>
    </subcellularLocation>
</comment>
<dbReference type="PROSITE" id="PS00237">
    <property type="entry name" value="G_PROTEIN_RECEP_F1_1"/>
    <property type="match status" value="1"/>
</dbReference>
<comment type="similarity">
    <text evidence="2 10">Belongs to the G-protein coupled receptor 1 family.</text>
</comment>
<dbReference type="SUPFAM" id="SSF81321">
    <property type="entry name" value="Family A G protein-coupled receptor-like"/>
    <property type="match status" value="1"/>
</dbReference>
<evidence type="ECO:0000313" key="14">
    <source>
        <dbReference type="Proteomes" id="UP001328107"/>
    </source>
</evidence>
<evidence type="ECO:0000256" key="2">
    <source>
        <dbReference type="ARBA" id="ARBA00010663"/>
    </source>
</evidence>
<evidence type="ECO:0000256" key="4">
    <source>
        <dbReference type="ARBA" id="ARBA00022692"/>
    </source>
</evidence>
<keyword evidence="14" id="KW-1185">Reference proteome</keyword>
<sequence length="454" mass="51613">HIGGLLESQWPLIYDRQFEVMTESSITSQLVPTSSTARGVCELRLTWMSGILSAVYLLLFLFSVLSNVFVIITILGKRHLAQRSITNYYLLNLAIADLLRSLVCIPSTMVSELFQCWILGPMMCKLSAFLQPVGVCASAYTLAVIAVERYYAICEPLNCRNWNTKTRAIILLIGVWAFSFVANVASLLLFEHKLFASHWSCESEFPPSTMFFYQLYITLVLLFIPLSLMIYLYGNVIYTLNSAIENNEFDAKLIEKLPNDRAASITDWFFTVVKQSRFSETFESLRSGKCSTRSSFMLPSPSTAIPAFPDQFPSPSNVFLRTSNQERILIAKRKVTRMLITIVVLFALCWTPSYIWWLVVRFGDAMGMHIWDSKLNTVLTLLTYISSCTNPLTYCFMNKSFRRALFSYFKRTKKTKKRAPAQFNRNSSPAVLGTPKAIPPNVPKIRIDLVSTTN</sequence>
<feature type="transmembrane region" description="Helical" evidence="11">
    <location>
        <begin position="377"/>
        <end position="397"/>
    </location>
</feature>
<dbReference type="GO" id="GO:0005886">
    <property type="term" value="C:plasma membrane"/>
    <property type="evidence" value="ECO:0007669"/>
    <property type="project" value="UniProtKB-SubCell"/>
</dbReference>
<evidence type="ECO:0000256" key="5">
    <source>
        <dbReference type="ARBA" id="ARBA00022989"/>
    </source>
</evidence>
<dbReference type="PANTHER" id="PTHR24238:SF60">
    <property type="entry name" value="G-PROTEIN COUPLED RECEPTORS FAMILY 1 PROFILE DOMAIN-CONTAINING PROTEIN"/>
    <property type="match status" value="1"/>
</dbReference>
<reference evidence="14" key="1">
    <citation type="submission" date="2022-10" db="EMBL/GenBank/DDBJ databases">
        <title>Genome assembly of Pristionchus species.</title>
        <authorList>
            <person name="Yoshida K."/>
            <person name="Sommer R.J."/>
        </authorList>
    </citation>
    <scope>NUCLEOTIDE SEQUENCE [LARGE SCALE GENOMIC DNA]</scope>
    <source>
        <strain evidence="14">RS5460</strain>
    </source>
</reference>